<reference evidence="8 9" key="2">
    <citation type="submission" date="2015-05" db="EMBL/GenBank/DDBJ databases">
        <authorList>
            <person name="Morales-Cruz A."/>
            <person name="Amrine K.C."/>
            <person name="Cantu D."/>
        </authorList>
    </citation>
    <scope>NUCLEOTIDE SEQUENCE [LARGE SCALE GENOMIC DNA]</scope>
    <source>
        <strain evidence="8">UCRPC4</strain>
    </source>
</reference>
<protein>
    <recommendedName>
        <fullName evidence="5 7">5-formyltetrahydrofolate cyclo-ligase</fullName>
        <ecNumber evidence="5 7">6.3.3.2</ecNumber>
    </recommendedName>
</protein>
<feature type="binding site" evidence="6">
    <location>
        <position position="54"/>
    </location>
    <ligand>
        <name>substrate</name>
    </ligand>
</feature>
<comment type="catalytic activity">
    <reaction evidence="4 7">
        <text>(6S)-5-formyl-5,6,7,8-tetrahydrofolate + ATP = (6R)-5,10-methenyltetrahydrofolate + ADP + phosphate</text>
        <dbReference type="Rhea" id="RHEA:10488"/>
        <dbReference type="ChEBI" id="CHEBI:30616"/>
        <dbReference type="ChEBI" id="CHEBI:43474"/>
        <dbReference type="ChEBI" id="CHEBI:57455"/>
        <dbReference type="ChEBI" id="CHEBI:57457"/>
        <dbReference type="ChEBI" id="CHEBI:456216"/>
        <dbReference type="EC" id="6.3.3.2"/>
    </reaction>
</comment>
<dbReference type="GO" id="GO:0009396">
    <property type="term" value="P:folic acid-containing compound biosynthetic process"/>
    <property type="evidence" value="ECO:0007669"/>
    <property type="project" value="TreeGrafter"/>
</dbReference>
<dbReference type="PANTHER" id="PTHR23407:SF1">
    <property type="entry name" value="5-FORMYLTETRAHYDROFOLATE CYCLO-LIGASE"/>
    <property type="match status" value="1"/>
</dbReference>
<dbReference type="SUPFAM" id="SSF100950">
    <property type="entry name" value="NagB/RpiA/CoA transferase-like"/>
    <property type="match status" value="1"/>
</dbReference>
<dbReference type="GO" id="GO:0005739">
    <property type="term" value="C:mitochondrion"/>
    <property type="evidence" value="ECO:0007669"/>
    <property type="project" value="TreeGrafter"/>
</dbReference>
<name>A0A0G2DWC2_PHACM</name>
<dbReference type="FunFam" id="3.40.50.10420:FF:000007">
    <property type="entry name" value="5-formyltetrahydrofolate cyclo-ligase"/>
    <property type="match status" value="1"/>
</dbReference>
<dbReference type="GO" id="GO:0035999">
    <property type="term" value="P:tetrahydrofolate interconversion"/>
    <property type="evidence" value="ECO:0007669"/>
    <property type="project" value="TreeGrafter"/>
</dbReference>
<dbReference type="OrthoDB" id="2015992at2759"/>
<dbReference type="Gene3D" id="3.40.50.10420">
    <property type="entry name" value="NagB/RpiA/CoA transferase-like"/>
    <property type="match status" value="1"/>
</dbReference>
<dbReference type="GO" id="GO:0046872">
    <property type="term" value="F:metal ion binding"/>
    <property type="evidence" value="ECO:0007669"/>
    <property type="project" value="UniProtKB-KW"/>
</dbReference>
<dbReference type="EMBL" id="LCWF01000224">
    <property type="protein sequence ID" value="KKY14451.1"/>
    <property type="molecule type" value="Genomic_DNA"/>
</dbReference>
<comment type="similarity">
    <text evidence="1 7">Belongs to the 5-formyltetrahydrofolate cyclo-ligase family.</text>
</comment>
<keyword evidence="8" id="KW-0436">Ligase</keyword>
<keyword evidence="2 6" id="KW-0547">Nucleotide-binding</keyword>
<dbReference type="NCBIfam" id="TIGR02727">
    <property type="entry name" value="MTHFS_bact"/>
    <property type="match status" value="1"/>
</dbReference>
<dbReference type="EC" id="6.3.3.2" evidence="5 7"/>
<evidence type="ECO:0000256" key="3">
    <source>
        <dbReference type="ARBA" id="ARBA00022840"/>
    </source>
</evidence>
<feature type="binding site" evidence="6">
    <location>
        <begin position="154"/>
        <end position="162"/>
    </location>
    <ligand>
        <name>ATP</name>
        <dbReference type="ChEBI" id="CHEBI:30616"/>
    </ligand>
</feature>
<dbReference type="AlphaFoldDB" id="A0A0G2DWC2"/>
<comment type="cofactor">
    <cofactor evidence="7">
        <name>Mg(2+)</name>
        <dbReference type="ChEBI" id="CHEBI:18420"/>
    </cofactor>
</comment>
<dbReference type="InterPro" id="IPR037171">
    <property type="entry name" value="NagB/RpiA_transferase-like"/>
</dbReference>
<keyword evidence="3 6" id="KW-0067">ATP-binding</keyword>
<feature type="binding site" evidence="6">
    <location>
        <begin position="8"/>
        <end position="12"/>
    </location>
    <ligand>
        <name>ATP</name>
        <dbReference type="ChEBI" id="CHEBI:30616"/>
    </ligand>
</feature>
<dbReference type="InterPro" id="IPR002698">
    <property type="entry name" value="FTHF_cligase"/>
</dbReference>
<reference evidence="8 9" key="1">
    <citation type="submission" date="2015-05" db="EMBL/GenBank/DDBJ databases">
        <title>Distinctive expansion of gene families associated with plant cell wall degradation and secondary metabolism in the genomes of grapevine trunk pathogens.</title>
        <authorList>
            <person name="Lawrence D.P."/>
            <person name="Travadon R."/>
            <person name="Rolshausen P.E."/>
            <person name="Baumgartner K."/>
        </authorList>
    </citation>
    <scope>NUCLEOTIDE SEQUENCE [LARGE SCALE GENOMIC DNA]</scope>
    <source>
        <strain evidence="8">UCRPC4</strain>
    </source>
</reference>
<keyword evidence="9" id="KW-1185">Reference proteome</keyword>
<evidence type="ECO:0000256" key="1">
    <source>
        <dbReference type="ARBA" id="ARBA00010638"/>
    </source>
</evidence>
<organism evidence="8 9">
    <name type="scientific">Phaeomoniella chlamydospora</name>
    <name type="common">Phaeoacremonium chlamydosporum</name>
    <dbReference type="NCBI Taxonomy" id="158046"/>
    <lineage>
        <taxon>Eukaryota</taxon>
        <taxon>Fungi</taxon>
        <taxon>Dikarya</taxon>
        <taxon>Ascomycota</taxon>
        <taxon>Pezizomycotina</taxon>
        <taxon>Eurotiomycetes</taxon>
        <taxon>Chaetothyriomycetidae</taxon>
        <taxon>Phaeomoniellales</taxon>
        <taxon>Phaeomoniellaceae</taxon>
        <taxon>Phaeomoniella</taxon>
    </lineage>
</organism>
<evidence type="ECO:0000256" key="2">
    <source>
        <dbReference type="ARBA" id="ARBA00022741"/>
    </source>
</evidence>
<dbReference type="GO" id="GO:0005524">
    <property type="term" value="F:ATP binding"/>
    <property type="evidence" value="ECO:0007669"/>
    <property type="project" value="UniProtKB-KW"/>
</dbReference>
<dbReference type="Pfam" id="PF01812">
    <property type="entry name" value="5-FTHF_cyc-lig"/>
    <property type="match status" value="1"/>
</dbReference>
<evidence type="ECO:0000256" key="6">
    <source>
        <dbReference type="PIRSR" id="PIRSR006806-1"/>
    </source>
</evidence>
<feature type="binding site" evidence="6">
    <location>
        <position position="60"/>
    </location>
    <ligand>
        <name>substrate</name>
    </ligand>
</feature>
<evidence type="ECO:0000256" key="4">
    <source>
        <dbReference type="ARBA" id="ARBA00036539"/>
    </source>
</evidence>
<comment type="caution">
    <text evidence="8">The sequence shown here is derived from an EMBL/GenBank/DDBJ whole genome shotgun (WGS) entry which is preliminary data.</text>
</comment>
<evidence type="ECO:0000313" key="8">
    <source>
        <dbReference type="EMBL" id="KKY14451.1"/>
    </source>
</evidence>
<evidence type="ECO:0000256" key="7">
    <source>
        <dbReference type="RuleBase" id="RU361279"/>
    </source>
</evidence>
<accession>A0A0G2DWC2</accession>
<keyword evidence="7" id="KW-0479">Metal-binding</keyword>
<dbReference type="PIRSF" id="PIRSF006806">
    <property type="entry name" value="FTHF_cligase"/>
    <property type="match status" value="1"/>
</dbReference>
<dbReference type="GO" id="GO:0030272">
    <property type="term" value="F:5-formyltetrahydrofolate cyclo-ligase activity"/>
    <property type="evidence" value="ECO:0007669"/>
    <property type="project" value="UniProtKB-EC"/>
</dbReference>
<sequence>MATLGEVKQQLRKSIQIRLNRVSHEDVSTQSQKVTNIILAMPEYQAAKSVAIYLSMPTGEVSTRDIVANALSQGKKVYVPYLVKNSQQDHAARKSKMAMLSLHPQEDLKALKPDKWGIPSLDPTSVGQRDDALGKGKLDMILVPGMAFDHGRRRLGHGKGFYDRFLWEYRNSLAEYSEHPKMPSLVALALRQQILPIEEKIPVGEHDWPMDVVVSAPEA</sequence>
<dbReference type="Proteomes" id="UP000053317">
    <property type="component" value="Unassembled WGS sequence"/>
</dbReference>
<dbReference type="PANTHER" id="PTHR23407">
    <property type="entry name" value="ATPASE INHIBITOR/5-FORMYLTETRAHYDROFOLATE CYCLO-LIGASE"/>
    <property type="match status" value="1"/>
</dbReference>
<evidence type="ECO:0000256" key="5">
    <source>
        <dbReference type="ARBA" id="ARBA00038966"/>
    </source>
</evidence>
<evidence type="ECO:0000313" key="9">
    <source>
        <dbReference type="Proteomes" id="UP000053317"/>
    </source>
</evidence>
<dbReference type="InterPro" id="IPR024185">
    <property type="entry name" value="FTHF_cligase-like_sf"/>
</dbReference>
<gene>
    <name evidence="8" type="ORF">UCRPC4_g06727</name>
</gene>
<keyword evidence="7" id="KW-0460">Magnesium</keyword>
<proteinExistence type="inferred from homology"/>